<feature type="non-terminal residue" evidence="1">
    <location>
        <position position="286"/>
    </location>
</feature>
<dbReference type="EnsemblMetazoa" id="ISCW014509-RA">
    <property type="protein sequence ID" value="ISCW014509-PA"/>
    <property type="gene ID" value="ISCW014509"/>
</dbReference>
<dbReference type="EMBL" id="ABJB010537899">
    <property type="status" value="NOT_ANNOTATED_CDS"/>
    <property type="molecule type" value="Genomic_DNA"/>
</dbReference>
<dbReference type="STRING" id="6945.B7QLJ2"/>
<gene>
    <name evidence="1" type="ORF">IscW_ISCW014509</name>
</gene>
<reference evidence="2" key="2">
    <citation type="submission" date="2020-05" db="UniProtKB">
        <authorList>
            <consortium name="EnsemblMetazoa"/>
        </authorList>
    </citation>
    <scope>IDENTIFICATION</scope>
    <source>
        <strain evidence="2">wikel</strain>
    </source>
</reference>
<dbReference type="PANTHER" id="PTHR46579">
    <property type="entry name" value="F5/8 TYPE C DOMAIN-CONTAINING PROTEIN-RELATED"/>
    <property type="match status" value="1"/>
</dbReference>
<dbReference type="VEuPathDB" id="VectorBase:ISCI014509"/>
<protein>
    <submittedName>
        <fullName evidence="1 2">Uncharacterized protein</fullName>
    </submittedName>
</protein>
<dbReference type="EMBL" id="DS965602">
    <property type="protein sequence ID" value="EEC19714.1"/>
    <property type="molecule type" value="Genomic_DNA"/>
</dbReference>
<dbReference type="PaxDb" id="6945-B7QLJ2"/>
<name>B7QLJ2_IXOSC</name>
<dbReference type="InParanoid" id="B7QLJ2"/>
<sequence length="286" mass="32210">LSAEFRCIKQGVAVNVRVFAAACPVDAVARCAVRNCKQFNGFHGCGWCYHPGGSTYGYLDPVPERRTALKHLEEAKEGTSVVPVNGVKGPCVAMTLLRLDVVDGFIPDYQHCACLGVMRQLLRLWLESENHGCPWYIGTKVSQLRSLLLAVSPPTEITRTSRKFEDRAYWKASELRALLLFYGYVALKPILPWHFFKHFTFLSYGMYLLLQGEITDRDLCEARALLEKFVLQMGALYGTGNMLYNVHQLLHLTDSVEAWGPLWTTSCFPLEGQNAILLNYYSGTQC</sequence>
<feature type="non-terminal residue" evidence="1">
    <location>
        <position position="1"/>
    </location>
</feature>
<dbReference type="VEuPathDB" id="VectorBase:ISCW014509"/>
<proteinExistence type="predicted"/>
<evidence type="ECO:0000313" key="2">
    <source>
        <dbReference type="EnsemblMetazoa" id="ISCW014509-PA"/>
    </source>
</evidence>
<reference evidence="1 3" key="1">
    <citation type="submission" date="2008-03" db="EMBL/GenBank/DDBJ databases">
        <title>Annotation of Ixodes scapularis.</title>
        <authorList>
            <consortium name="Ixodes scapularis Genome Project Consortium"/>
            <person name="Caler E."/>
            <person name="Hannick L.I."/>
            <person name="Bidwell S."/>
            <person name="Joardar V."/>
            <person name="Thiagarajan M."/>
            <person name="Amedeo P."/>
            <person name="Galinsky K.J."/>
            <person name="Schobel S."/>
            <person name="Inman J."/>
            <person name="Hostetler J."/>
            <person name="Miller J."/>
            <person name="Hammond M."/>
            <person name="Megy K."/>
            <person name="Lawson D."/>
            <person name="Kodira C."/>
            <person name="Sutton G."/>
            <person name="Meyer J."/>
            <person name="Hill C.A."/>
            <person name="Birren B."/>
            <person name="Nene V."/>
            <person name="Collins F."/>
            <person name="Alarcon-Chaidez F."/>
            <person name="Wikel S."/>
            <person name="Strausberg R."/>
        </authorList>
    </citation>
    <scope>NUCLEOTIDE SEQUENCE [LARGE SCALE GENOMIC DNA]</scope>
    <source>
        <strain evidence="3">Wikel</strain>
        <strain evidence="1">Wikel colony</strain>
    </source>
</reference>
<dbReference type="HOGENOM" id="CLU_916161_0_0_1"/>
<organism>
    <name type="scientific">Ixodes scapularis</name>
    <name type="common">Black-legged tick</name>
    <name type="synonym">Deer tick</name>
    <dbReference type="NCBI Taxonomy" id="6945"/>
    <lineage>
        <taxon>Eukaryota</taxon>
        <taxon>Metazoa</taxon>
        <taxon>Ecdysozoa</taxon>
        <taxon>Arthropoda</taxon>
        <taxon>Chelicerata</taxon>
        <taxon>Arachnida</taxon>
        <taxon>Acari</taxon>
        <taxon>Parasitiformes</taxon>
        <taxon>Ixodida</taxon>
        <taxon>Ixodoidea</taxon>
        <taxon>Ixodidae</taxon>
        <taxon>Ixodinae</taxon>
        <taxon>Ixodes</taxon>
    </lineage>
</organism>
<evidence type="ECO:0000313" key="1">
    <source>
        <dbReference type="EMBL" id="EEC19714.1"/>
    </source>
</evidence>
<dbReference type="PANTHER" id="PTHR46579:SF1">
    <property type="entry name" value="F5_8 TYPE C DOMAIN-CONTAINING PROTEIN"/>
    <property type="match status" value="1"/>
</dbReference>
<evidence type="ECO:0000313" key="3">
    <source>
        <dbReference type="Proteomes" id="UP000001555"/>
    </source>
</evidence>
<accession>B7QLJ2</accession>
<keyword evidence="3" id="KW-1185">Reference proteome</keyword>
<dbReference type="Proteomes" id="UP000001555">
    <property type="component" value="Unassembled WGS sequence"/>
</dbReference>
<dbReference type="AlphaFoldDB" id="B7QLJ2"/>